<evidence type="ECO:0000313" key="1">
    <source>
        <dbReference type="EMBL" id="AIE92894.1"/>
    </source>
</evidence>
<proteinExistence type="predicted"/>
<reference evidence="1" key="1">
    <citation type="journal article" date="2014" name="Genome Biol. Evol.">
        <title>Pangenome evidence for extensive interdomain horizontal transfer affecting lineage core and shell genes in uncultured planktonic thaumarchaeota and euryarchaeota.</title>
        <authorList>
            <person name="Deschamps P."/>
            <person name="Zivanovic Y."/>
            <person name="Moreira D."/>
            <person name="Rodriguez-Valera F."/>
            <person name="Lopez-Garcia P."/>
        </authorList>
    </citation>
    <scope>NUCLEOTIDE SEQUENCE</scope>
</reference>
<dbReference type="EMBL" id="KF900379">
    <property type="protein sequence ID" value="AIE92894.1"/>
    <property type="molecule type" value="Genomic_DNA"/>
</dbReference>
<accession>A0A075FNE2</accession>
<sequence length="565" mass="63050">MAKPPAEVSFPGDKNRRRKVRVRGIKKASKQIQQRLDRNLETLLENPEAFLPDIDCELGKPRRDMLAATIKNIDAVSKKRHDRRWLTKRMTKRRGDVVCRALAGSLLAAGEADTSTVSVYNSPIYGASSFIRRGNGKQSHMVGIQNFNHSRLRLLVWDDHAKAGWWFFSWDGGFVCSGQEAKAPAEWIDDSLDRSTIDLSGDEFRWSKGLEKEIVEKGEFTESGWLRLEFGEVTVGLTGAALAKTGNEPFVPSIALAMMPPKISAIAEAEWMWRPAGWPVERELPEAGRERLDEVLLAWMNLALPDDKLARSARDAILGTIEEGYIAGNHWFATDARDDFLAYLQGSEEEREALNIVLDSMEGGAMVRADGVVLESENDVIRFEDSACHPVLVALWEENGLDILESMFGLVGEEAEELYSKQARRKQGFGAFLRELKGSVSSARRLERLPWEEGVLPGPLDFAEALIRKAAEDGIASTVAMCRKAKGLDSAMGWAWLVVHERTESDAWRFDESSRDKGGDWVPAMTALWDAADSLLNKDILDAKEDYVNSMKWLAEVSGSSFTGQ</sequence>
<name>A0A075FNE2_9EURY</name>
<dbReference type="AlphaFoldDB" id="A0A075FNE2"/>
<protein>
    <submittedName>
        <fullName evidence="1">Uncharacterized protein</fullName>
    </submittedName>
</protein>
<organism evidence="1">
    <name type="scientific">uncultured marine group II/III euryarchaeote AD1000_29_E08</name>
    <dbReference type="NCBI Taxonomy" id="1457749"/>
    <lineage>
        <taxon>Archaea</taxon>
        <taxon>Methanobacteriati</taxon>
        <taxon>Methanobacteriota</taxon>
        <taxon>environmental samples</taxon>
    </lineage>
</organism>